<dbReference type="PANTHER" id="PTHR30373:SF2">
    <property type="entry name" value="UPF0603 PROTEIN YGCG"/>
    <property type="match status" value="1"/>
</dbReference>
<organism evidence="3">
    <name type="scientific">marine sediment metagenome</name>
    <dbReference type="NCBI Taxonomy" id="412755"/>
    <lineage>
        <taxon>unclassified sequences</taxon>
        <taxon>metagenomes</taxon>
        <taxon>ecological metagenomes</taxon>
    </lineage>
</organism>
<evidence type="ECO:0000259" key="2">
    <source>
        <dbReference type="Pfam" id="PF04536"/>
    </source>
</evidence>
<protein>
    <recommendedName>
        <fullName evidence="2">TPM domain-containing protein</fullName>
    </recommendedName>
</protein>
<evidence type="ECO:0000313" key="3">
    <source>
        <dbReference type="EMBL" id="GAG07343.1"/>
    </source>
</evidence>
<feature type="domain" description="TPM" evidence="2">
    <location>
        <begin position="44"/>
        <end position="166"/>
    </location>
</feature>
<dbReference type="AlphaFoldDB" id="X0V494"/>
<dbReference type="EMBL" id="BARS01029686">
    <property type="protein sequence ID" value="GAG07343.1"/>
    <property type="molecule type" value="Genomic_DNA"/>
</dbReference>
<name>X0V494_9ZZZZ</name>
<proteinExistence type="predicted"/>
<feature type="region of interest" description="Disordered" evidence="1">
    <location>
        <begin position="175"/>
        <end position="203"/>
    </location>
</feature>
<feature type="non-terminal residue" evidence="3">
    <location>
        <position position="203"/>
    </location>
</feature>
<evidence type="ECO:0000256" key="1">
    <source>
        <dbReference type="SAM" id="MobiDB-lite"/>
    </source>
</evidence>
<dbReference type="PANTHER" id="PTHR30373">
    <property type="entry name" value="UPF0603 PROTEIN YGCG"/>
    <property type="match status" value="1"/>
</dbReference>
<sequence>MPRSSPSTEQVRRFVAGLVIVVALGIAAALALPLPGQKTDAVLVDDAAGLMDEEQRARVAEYHGFLLEDHDIDYRVVTLEDSGDISLFAVERFEELGVGQFSQTGRGLMLVIDSGRDEVRLEVGYALEGAFPDAFVAYIEERQMVPFFGARRVADGILAASELIIARAQRAKQHAGLESEPAMTGSGGGGATAGAGLGTGPSE</sequence>
<accession>X0V494</accession>
<gene>
    <name evidence="3" type="ORF">S01H1_46361</name>
</gene>
<reference evidence="3" key="1">
    <citation type="journal article" date="2014" name="Front. Microbiol.">
        <title>High frequency of phylogenetically diverse reductive dehalogenase-homologous genes in deep subseafloor sedimentary metagenomes.</title>
        <authorList>
            <person name="Kawai M."/>
            <person name="Futagami T."/>
            <person name="Toyoda A."/>
            <person name="Takaki Y."/>
            <person name="Nishi S."/>
            <person name="Hori S."/>
            <person name="Arai W."/>
            <person name="Tsubouchi T."/>
            <person name="Morono Y."/>
            <person name="Uchiyama I."/>
            <person name="Ito T."/>
            <person name="Fujiyama A."/>
            <person name="Inagaki F."/>
            <person name="Takami H."/>
        </authorList>
    </citation>
    <scope>NUCLEOTIDE SEQUENCE</scope>
    <source>
        <strain evidence="3">Expedition CK06-06</strain>
    </source>
</reference>
<dbReference type="Pfam" id="PF04536">
    <property type="entry name" value="TPM_phosphatase"/>
    <property type="match status" value="1"/>
</dbReference>
<feature type="compositionally biased region" description="Gly residues" evidence="1">
    <location>
        <begin position="185"/>
        <end position="203"/>
    </location>
</feature>
<dbReference type="Gene3D" id="3.10.310.50">
    <property type="match status" value="1"/>
</dbReference>
<dbReference type="InterPro" id="IPR007621">
    <property type="entry name" value="TPM_dom"/>
</dbReference>
<comment type="caution">
    <text evidence="3">The sequence shown here is derived from an EMBL/GenBank/DDBJ whole genome shotgun (WGS) entry which is preliminary data.</text>
</comment>